<feature type="repeat" description="PPR" evidence="2">
    <location>
        <begin position="105"/>
        <end position="139"/>
    </location>
</feature>
<reference evidence="3 4" key="1">
    <citation type="submission" date="2024-03" db="EMBL/GenBank/DDBJ databases">
        <authorList>
            <person name="Gkanogiannis A."/>
            <person name="Becerra Lopez-Lavalle L."/>
        </authorList>
    </citation>
    <scope>NUCLEOTIDE SEQUENCE [LARGE SCALE GENOMIC DNA]</scope>
</reference>
<accession>A0ABP0XPP3</accession>
<dbReference type="InterPro" id="IPR002885">
    <property type="entry name" value="PPR_rpt"/>
</dbReference>
<evidence type="ECO:0000256" key="2">
    <source>
        <dbReference type="PROSITE-ProRule" id="PRU00708"/>
    </source>
</evidence>
<keyword evidence="1" id="KW-0677">Repeat</keyword>
<dbReference type="Pfam" id="PF13041">
    <property type="entry name" value="PPR_2"/>
    <property type="match status" value="1"/>
</dbReference>
<dbReference type="PANTHER" id="PTHR47926">
    <property type="entry name" value="PENTATRICOPEPTIDE REPEAT-CONTAINING PROTEIN"/>
    <property type="match status" value="1"/>
</dbReference>
<dbReference type="Gene3D" id="1.25.40.10">
    <property type="entry name" value="Tetratricopeptide repeat domain"/>
    <property type="match status" value="2"/>
</dbReference>
<proteinExistence type="predicted"/>
<evidence type="ECO:0000256" key="1">
    <source>
        <dbReference type="ARBA" id="ARBA00022737"/>
    </source>
</evidence>
<evidence type="ECO:0008006" key="5">
    <source>
        <dbReference type="Google" id="ProtNLM"/>
    </source>
</evidence>
<name>A0ABP0XPP3_9ROSI</name>
<sequence length="196" mass="21746">MEFDVAAWNSMILGLAKCGEIDESRKLFDKMPVTNPISRNSMIGGYVRNGMFKEALKLFVKMQEERIQPSEFTMVSLLNASAQIGALKQGEWIHEYIKKNNLELDTIVVTAIIDMYCKCGSKGNALQVFEKIPNRGLSRWNSMIFGLAVNGCEKVAVLLIKMLESSGLKPDSISFMAALTACNHVATVDEDGTFSH</sequence>
<keyword evidence="4" id="KW-1185">Reference proteome</keyword>
<gene>
    <name evidence="3" type="ORF">CITCOLO1_LOCUS51</name>
</gene>
<evidence type="ECO:0000313" key="4">
    <source>
        <dbReference type="Proteomes" id="UP001642487"/>
    </source>
</evidence>
<dbReference type="PROSITE" id="PS51375">
    <property type="entry name" value="PPR"/>
    <property type="match status" value="3"/>
</dbReference>
<protein>
    <recommendedName>
        <fullName evidence="5">Pentatricopeptide repeat-containing protein</fullName>
    </recommendedName>
</protein>
<feature type="repeat" description="PPR" evidence="2">
    <location>
        <begin position="35"/>
        <end position="69"/>
    </location>
</feature>
<dbReference type="InterPro" id="IPR011990">
    <property type="entry name" value="TPR-like_helical_dom_sf"/>
</dbReference>
<dbReference type="NCBIfam" id="TIGR00756">
    <property type="entry name" value="PPR"/>
    <property type="match status" value="2"/>
</dbReference>
<organism evidence="3 4">
    <name type="scientific">Citrullus colocynthis</name>
    <name type="common">colocynth</name>
    <dbReference type="NCBI Taxonomy" id="252529"/>
    <lineage>
        <taxon>Eukaryota</taxon>
        <taxon>Viridiplantae</taxon>
        <taxon>Streptophyta</taxon>
        <taxon>Embryophyta</taxon>
        <taxon>Tracheophyta</taxon>
        <taxon>Spermatophyta</taxon>
        <taxon>Magnoliopsida</taxon>
        <taxon>eudicotyledons</taxon>
        <taxon>Gunneridae</taxon>
        <taxon>Pentapetalae</taxon>
        <taxon>rosids</taxon>
        <taxon>fabids</taxon>
        <taxon>Cucurbitales</taxon>
        <taxon>Cucurbitaceae</taxon>
        <taxon>Benincaseae</taxon>
        <taxon>Citrullus</taxon>
    </lineage>
</organism>
<evidence type="ECO:0000313" key="3">
    <source>
        <dbReference type="EMBL" id="CAK9308542.1"/>
    </source>
</evidence>
<dbReference type="EMBL" id="OZ021735">
    <property type="protein sequence ID" value="CAK9308542.1"/>
    <property type="molecule type" value="Genomic_DNA"/>
</dbReference>
<dbReference type="Proteomes" id="UP001642487">
    <property type="component" value="Chromosome 1"/>
</dbReference>
<dbReference type="Pfam" id="PF01535">
    <property type="entry name" value="PPR"/>
    <property type="match status" value="3"/>
</dbReference>
<feature type="repeat" description="PPR" evidence="2">
    <location>
        <begin position="4"/>
        <end position="34"/>
    </location>
</feature>
<dbReference type="PANTHER" id="PTHR47926:SF537">
    <property type="entry name" value="PENTACOTRIPEPTIDE-REPEAT REGION OF PRORP DOMAIN-CONTAINING PROTEIN"/>
    <property type="match status" value="1"/>
</dbReference>
<dbReference type="InterPro" id="IPR046960">
    <property type="entry name" value="PPR_At4g14850-like_plant"/>
</dbReference>